<protein>
    <submittedName>
        <fullName evidence="7">Carbohydrate kinase</fullName>
    </submittedName>
</protein>
<comment type="similarity">
    <text evidence="1">Belongs to the carbohydrate kinase PfkB family.</text>
</comment>
<dbReference type="PROSITE" id="PS00583">
    <property type="entry name" value="PFKB_KINASES_1"/>
    <property type="match status" value="1"/>
</dbReference>
<dbReference type="PANTHER" id="PTHR43085:SF1">
    <property type="entry name" value="PSEUDOURIDINE KINASE-RELATED"/>
    <property type="match status" value="1"/>
</dbReference>
<dbReference type="Proteomes" id="UP000033684">
    <property type="component" value="Unassembled WGS sequence"/>
</dbReference>
<comment type="caution">
    <text evidence="7">The sequence shown here is derived from an EMBL/GenBank/DDBJ whole genome shotgun (WGS) entry which is preliminary data.</text>
</comment>
<evidence type="ECO:0000256" key="3">
    <source>
        <dbReference type="ARBA" id="ARBA00022741"/>
    </source>
</evidence>
<evidence type="ECO:0000256" key="5">
    <source>
        <dbReference type="ARBA" id="ARBA00022840"/>
    </source>
</evidence>
<dbReference type="GO" id="GO:0016301">
    <property type="term" value="F:kinase activity"/>
    <property type="evidence" value="ECO:0007669"/>
    <property type="project" value="UniProtKB-KW"/>
</dbReference>
<keyword evidence="2" id="KW-0808">Transferase</keyword>
<keyword evidence="8" id="KW-1185">Reference proteome</keyword>
<feature type="domain" description="Carbohydrate kinase PfkB" evidence="6">
    <location>
        <begin position="19"/>
        <end position="277"/>
    </location>
</feature>
<evidence type="ECO:0000256" key="4">
    <source>
        <dbReference type="ARBA" id="ARBA00022777"/>
    </source>
</evidence>
<proteinExistence type="inferred from homology"/>
<dbReference type="Gene3D" id="3.40.1190.20">
    <property type="match status" value="1"/>
</dbReference>
<dbReference type="SUPFAM" id="SSF53613">
    <property type="entry name" value="Ribokinase-like"/>
    <property type="match status" value="1"/>
</dbReference>
<keyword evidence="5" id="KW-0067">ATP-binding</keyword>
<dbReference type="InterPro" id="IPR050306">
    <property type="entry name" value="PfkB_Carbo_kinase"/>
</dbReference>
<dbReference type="EMBL" id="LAJX01000047">
    <property type="protein sequence ID" value="KJV07321.1"/>
    <property type="molecule type" value="Genomic_DNA"/>
</dbReference>
<keyword evidence="4 7" id="KW-0418">Kinase</keyword>
<dbReference type="PATRIC" id="fig|1632867.3.peg.4504"/>
<reference evidence="8" key="1">
    <citation type="submission" date="2015-03" db="EMBL/GenBank/DDBJ databases">
        <title>Draft genome sequence of a novel methanotroph (Sn10-6) isolated from flooded ricefield rhizosphere in India.</title>
        <authorList>
            <person name="Pandit P.S."/>
            <person name="Pore S.D."/>
            <person name="Arora P."/>
            <person name="Kapse N.G."/>
            <person name="Dhakephalkar P.K."/>
            <person name="Rahalkar M.C."/>
        </authorList>
    </citation>
    <scope>NUCLEOTIDE SEQUENCE [LARGE SCALE GENOMIC DNA]</scope>
    <source>
        <strain evidence="8">Sn10-6</strain>
    </source>
</reference>
<dbReference type="PANTHER" id="PTHR43085">
    <property type="entry name" value="HEXOKINASE FAMILY MEMBER"/>
    <property type="match status" value="1"/>
</dbReference>
<dbReference type="InterPro" id="IPR002173">
    <property type="entry name" value="Carboh/pur_kinase_PfkB_CS"/>
</dbReference>
<dbReference type="InterPro" id="IPR029056">
    <property type="entry name" value="Ribokinase-like"/>
</dbReference>
<dbReference type="GO" id="GO:0005524">
    <property type="term" value="F:ATP binding"/>
    <property type="evidence" value="ECO:0007669"/>
    <property type="project" value="UniProtKB-KW"/>
</dbReference>
<evidence type="ECO:0000256" key="2">
    <source>
        <dbReference type="ARBA" id="ARBA00022679"/>
    </source>
</evidence>
<gene>
    <name evidence="7" type="ORF">VZ94_05700</name>
</gene>
<sequence length="293" mass="32714">MPKTIALIGEVLFDLYPNQKRILGGAPFNVAWHLQAFGAVPDFISRIGTDALGVEVRNAMLAIGMNFEHLQTDVTHPTGQVSVYYEQDEPRYRIEANQAYDYIDARPLVNRRYDIIYHGSLALRHAVSEQALATLLANHHGLRFIDVNLRAPWWQLSTIQSLIQQADWLKLNQEEVTLLVPNYASLNARIDYLFAQSQKLNTLIVTRGAAGAIAVNRAGDYINVAPKHRLPVVDTVGAGDAFAAVILLAMQRGWSLADMMARAQQFAGALVRIQGATVQDLSFYQAFIDEWQL</sequence>
<organism evidence="7 8">
    <name type="scientific">Methylocucumis oryzae</name>
    <dbReference type="NCBI Taxonomy" id="1632867"/>
    <lineage>
        <taxon>Bacteria</taxon>
        <taxon>Pseudomonadati</taxon>
        <taxon>Pseudomonadota</taxon>
        <taxon>Gammaproteobacteria</taxon>
        <taxon>Methylococcales</taxon>
        <taxon>Methylococcaceae</taxon>
        <taxon>Methylocucumis</taxon>
    </lineage>
</organism>
<reference evidence="7 8" key="2">
    <citation type="journal article" date="2016" name="Microb. Ecol.">
        <title>Genome Characteristics of a Novel Type I Methanotroph (Sn10-6) Isolated from a Flooded Indian Rice Field.</title>
        <authorList>
            <person name="Rahalkar M.C."/>
            <person name="Pandit P.S."/>
            <person name="Dhakephalkar P.K."/>
            <person name="Pore S."/>
            <person name="Arora P."/>
            <person name="Kapse N."/>
        </authorList>
    </citation>
    <scope>NUCLEOTIDE SEQUENCE [LARGE SCALE GENOMIC DNA]</scope>
    <source>
        <strain evidence="7 8">Sn10-6</strain>
    </source>
</reference>
<evidence type="ECO:0000313" key="8">
    <source>
        <dbReference type="Proteomes" id="UP000033684"/>
    </source>
</evidence>
<dbReference type="InterPro" id="IPR011611">
    <property type="entry name" value="PfkB_dom"/>
</dbReference>
<dbReference type="Pfam" id="PF00294">
    <property type="entry name" value="PfkB"/>
    <property type="match status" value="1"/>
</dbReference>
<name>A0A0F3IKS7_9GAMM</name>
<dbReference type="OrthoDB" id="9779730at2"/>
<evidence type="ECO:0000259" key="6">
    <source>
        <dbReference type="Pfam" id="PF00294"/>
    </source>
</evidence>
<evidence type="ECO:0000313" key="7">
    <source>
        <dbReference type="EMBL" id="KJV07321.1"/>
    </source>
</evidence>
<dbReference type="AlphaFoldDB" id="A0A0F3IKS7"/>
<evidence type="ECO:0000256" key="1">
    <source>
        <dbReference type="ARBA" id="ARBA00010688"/>
    </source>
</evidence>
<keyword evidence="3" id="KW-0547">Nucleotide-binding</keyword>
<dbReference type="RefSeq" id="WP_045778496.1">
    <property type="nucleotide sequence ID" value="NZ_LAJX01000047.1"/>
</dbReference>
<accession>A0A0F3IKS7</accession>